<evidence type="ECO:0000313" key="2">
    <source>
        <dbReference type="Proteomes" id="UP000321717"/>
    </source>
</evidence>
<dbReference type="Proteomes" id="UP000321717">
    <property type="component" value="Unassembled WGS sequence"/>
</dbReference>
<dbReference type="InterPro" id="IPR019285">
    <property type="entry name" value="DUF2336"/>
</dbReference>
<sequence length="368" mass="38750">METAKAGDRARAANALARAYLRSAMAPAERQAAHVAMTYLLDDPSPRVRLALAEALAPSAGSPRALMISLAEDQPAIASLAILQSPVLSDSDLVDLAGRGNGLTRALIAARPNLSRGVAAALAEIGDAEEVAVLLENGSASIARVTLRRIAERHGANDSVRAHLLDRADLPAAVRQLLVQCVAAALSGSAFVQAAVGSARIGRITREAGCAATIAILGSVSIDELPLLVEQLRAEGRLTPAFLMHALCVGRTDFFAAVLTALSGLEERRVRAILATARYHAVRALLESIGLTRDISPVFVEAIMLWRRAVQSADHSVDSIAPLLIHRLDSLGSLSTVAADLMDMVAKLAIAEERRRARDYANDLALAA</sequence>
<dbReference type="AlphaFoldDB" id="A0A512HCR8"/>
<reference evidence="1 2" key="1">
    <citation type="submission" date="2019-07" db="EMBL/GenBank/DDBJ databases">
        <title>Whole genome shotgun sequence of Rhizobium naphthalenivorans NBRC 107585.</title>
        <authorList>
            <person name="Hosoyama A."/>
            <person name="Uohara A."/>
            <person name="Ohji S."/>
            <person name="Ichikawa N."/>
        </authorList>
    </citation>
    <scope>NUCLEOTIDE SEQUENCE [LARGE SCALE GENOMIC DNA]</scope>
    <source>
        <strain evidence="1 2">NBRC 107585</strain>
    </source>
</reference>
<dbReference type="EMBL" id="BJZP01000001">
    <property type="protein sequence ID" value="GEO83236.1"/>
    <property type="molecule type" value="Genomic_DNA"/>
</dbReference>
<protein>
    <recommendedName>
        <fullName evidence="3">DUF2336 domain-containing protein</fullName>
    </recommendedName>
</protein>
<dbReference type="Pfam" id="PF10098">
    <property type="entry name" value="DUF2336"/>
    <property type="match status" value="1"/>
</dbReference>
<proteinExistence type="predicted"/>
<dbReference type="PIRSF" id="PIRSF035865">
    <property type="entry name" value="UCP035865"/>
    <property type="match status" value="1"/>
</dbReference>
<gene>
    <name evidence="1" type="ORF">RNA01_01680</name>
</gene>
<name>A0A512HCR8_9HYPH</name>
<accession>A0A512HCR8</accession>
<evidence type="ECO:0000313" key="1">
    <source>
        <dbReference type="EMBL" id="GEO83236.1"/>
    </source>
</evidence>
<organism evidence="1 2">
    <name type="scientific">Ciceribacter naphthalenivorans</name>
    <dbReference type="NCBI Taxonomy" id="1118451"/>
    <lineage>
        <taxon>Bacteria</taxon>
        <taxon>Pseudomonadati</taxon>
        <taxon>Pseudomonadota</taxon>
        <taxon>Alphaproteobacteria</taxon>
        <taxon>Hyphomicrobiales</taxon>
        <taxon>Rhizobiaceae</taxon>
        <taxon>Ciceribacter</taxon>
    </lineage>
</organism>
<dbReference type="InterPro" id="IPR014598">
    <property type="entry name" value="UCP035865"/>
</dbReference>
<keyword evidence="2" id="KW-1185">Reference proteome</keyword>
<comment type="caution">
    <text evidence="1">The sequence shown here is derived from an EMBL/GenBank/DDBJ whole genome shotgun (WGS) entry which is preliminary data.</text>
</comment>
<evidence type="ECO:0008006" key="3">
    <source>
        <dbReference type="Google" id="ProtNLM"/>
    </source>
</evidence>